<reference evidence="2" key="2">
    <citation type="submission" date="2015-01" db="EMBL/GenBank/DDBJ databases">
        <title>Evolutionary Origins and Diversification of the Mycorrhizal Mutualists.</title>
        <authorList>
            <consortium name="DOE Joint Genome Institute"/>
            <consortium name="Mycorrhizal Genomics Consortium"/>
            <person name="Kohler A."/>
            <person name="Kuo A."/>
            <person name="Nagy L.G."/>
            <person name="Floudas D."/>
            <person name="Copeland A."/>
            <person name="Barry K.W."/>
            <person name="Cichocki N."/>
            <person name="Veneault-Fourrey C."/>
            <person name="LaButti K."/>
            <person name="Lindquist E.A."/>
            <person name="Lipzen A."/>
            <person name="Lundell T."/>
            <person name="Morin E."/>
            <person name="Murat C."/>
            <person name="Riley R."/>
            <person name="Ohm R."/>
            <person name="Sun H."/>
            <person name="Tunlid A."/>
            <person name="Henrissat B."/>
            <person name="Grigoriev I.V."/>
            <person name="Hibbett D.S."/>
            <person name="Martin F."/>
        </authorList>
    </citation>
    <scope>NUCLEOTIDE SEQUENCE [LARGE SCALE GENOMIC DNA]</scope>
    <source>
        <strain evidence="2">ATCC 200175</strain>
    </source>
</reference>
<keyword evidence="2" id="KW-1185">Reference proteome</keyword>
<reference evidence="1 2" key="1">
    <citation type="submission" date="2014-06" db="EMBL/GenBank/DDBJ databases">
        <authorList>
            <consortium name="DOE Joint Genome Institute"/>
            <person name="Kuo A."/>
            <person name="Kohler A."/>
            <person name="Nagy L.G."/>
            <person name="Floudas D."/>
            <person name="Copeland A."/>
            <person name="Barry K.W."/>
            <person name="Cichocki N."/>
            <person name="Veneault-Fourrey C."/>
            <person name="LaButti K."/>
            <person name="Lindquist E.A."/>
            <person name="Lipzen A."/>
            <person name="Lundell T."/>
            <person name="Morin E."/>
            <person name="Murat C."/>
            <person name="Sun H."/>
            <person name="Tunlid A."/>
            <person name="Henrissat B."/>
            <person name="Grigoriev I.V."/>
            <person name="Hibbett D.S."/>
            <person name="Martin F."/>
            <person name="Nordberg H.P."/>
            <person name="Cantor M.N."/>
            <person name="Hua S.X."/>
        </authorList>
    </citation>
    <scope>NUCLEOTIDE SEQUENCE [LARGE SCALE GENOMIC DNA]</scope>
    <source>
        <strain evidence="1 2">ATCC 200175</strain>
    </source>
</reference>
<gene>
    <name evidence="1" type="ORF">PAXINDRAFT_17667</name>
</gene>
<evidence type="ECO:0000313" key="1">
    <source>
        <dbReference type="EMBL" id="KIJ09230.1"/>
    </source>
</evidence>
<dbReference type="EMBL" id="KN819486">
    <property type="protein sequence ID" value="KIJ09230.1"/>
    <property type="molecule type" value="Genomic_DNA"/>
</dbReference>
<organism evidence="1 2">
    <name type="scientific">Paxillus involutus ATCC 200175</name>
    <dbReference type="NCBI Taxonomy" id="664439"/>
    <lineage>
        <taxon>Eukaryota</taxon>
        <taxon>Fungi</taxon>
        <taxon>Dikarya</taxon>
        <taxon>Basidiomycota</taxon>
        <taxon>Agaricomycotina</taxon>
        <taxon>Agaricomycetes</taxon>
        <taxon>Agaricomycetidae</taxon>
        <taxon>Boletales</taxon>
        <taxon>Paxilineae</taxon>
        <taxon>Paxillaceae</taxon>
        <taxon>Paxillus</taxon>
    </lineage>
</organism>
<dbReference type="InterPro" id="IPR011009">
    <property type="entry name" value="Kinase-like_dom_sf"/>
</dbReference>
<dbReference type="SUPFAM" id="SSF56112">
    <property type="entry name" value="Protein kinase-like (PK-like)"/>
    <property type="match status" value="1"/>
</dbReference>
<protein>
    <recommendedName>
        <fullName evidence="3">Protein kinase domain-containing protein</fullName>
    </recommendedName>
</protein>
<proteinExistence type="predicted"/>
<evidence type="ECO:0000313" key="2">
    <source>
        <dbReference type="Proteomes" id="UP000053647"/>
    </source>
</evidence>
<dbReference type="HOGENOM" id="CLU_2427677_0_0_1"/>
<dbReference type="AlphaFoldDB" id="A0A0C9T0N7"/>
<dbReference type="OrthoDB" id="4062651at2759"/>
<accession>A0A0C9T0N7</accession>
<evidence type="ECO:0008006" key="3">
    <source>
        <dbReference type="Google" id="ProtNLM"/>
    </source>
</evidence>
<dbReference type="Proteomes" id="UP000053647">
    <property type="component" value="Unassembled WGS sequence"/>
</dbReference>
<name>A0A0C9T0N7_PAXIN</name>
<sequence length="91" mass="10582">MPHSVFAVCWAWQSLKLEHAHSRQWESVYHCWFIDVVDGIEKINLDLQLPEDEENPPQVFPIPGSDIYSFGGIMLQVLTGKVPYHYYSCDE</sequence>